<feature type="region of interest" description="Disordered" evidence="1">
    <location>
        <begin position="234"/>
        <end position="253"/>
    </location>
</feature>
<dbReference type="EMBL" id="JANBVN010000080">
    <property type="protein sequence ID" value="KAJ9149525.1"/>
    <property type="molecule type" value="Genomic_DNA"/>
</dbReference>
<accession>A0AA38S561</accession>
<dbReference type="AlphaFoldDB" id="A0AA38S561"/>
<feature type="compositionally biased region" description="Basic and acidic residues" evidence="1">
    <location>
        <begin position="243"/>
        <end position="253"/>
    </location>
</feature>
<evidence type="ECO:0000256" key="1">
    <source>
        <dbReference type="SAM" id="MobiDB-lite"/>
    </source>
</evidence>
<comment type="caution">
    <text evidence="2">The sequence shown here is derived from an EMBL/GenBank/DDBJ whole genome shotgun (WGS) entry which is preliminary data.</text>
</comment>
<sequence length="517" mass="58356">MTALPPWSDTLRSQWTETPTGWMKRGQPLVVRSDEQMPSQQRYYSNVPPQQTGPAQQILAGQPTAPVQQPYNTNVPLMPAQLTAPMQQLYKRNVPFMPAQPTAIAEQYRWPQPNVPIQQMIHPTQQQDQHDVFIFTGQNVSNQVQPGASMQQAGSVQRGVMGPPGLQQLAAHALGRVGHGGRDEGRADHAQNVSQISSGKKGASSVFTLIPPLHPDDQKRLDECSATLKRNENRIFRDPNPPEPHKEDPWKLEDPSILDDPVRFYATMVPPLPLEETKPPEPPQQVGTTPGGRPIMMSHDRTIYLEEAQGQRPLRGWAVFTPWEPKTFFRHLKQPKLIARFKVAIPDGPLALVTMIEDHDRNVNRPDRAEFPSGWWLACNDVVVIFSADEARHAEHRAYMTDWFKLSRLKYSEEIHGVNPAGGTRFAMGAMTVRVRGRPSLLLIDELHRRRKGGYKASTGESAGPSAGPMGGTECQTKHRIKYWVEYCTEDCTKRWNRCGIGCETQHYTKFWTKCRT</sequence>
<gene>
    <name evidence="2" type="ORF">NKR19_g5713</name>
</gene>
<proteinExistence type="predicted"/>
<organism evidence="2 3">
    <name type="scientific">Coniochaeta hoffmannii</name>
    <dbReference type="NCBI Taxonomy" id="91930"/>
    <lineage>
        <taxon>Eukaryota</taxon>
        <taxon>Fungi</taxon>
        <taxon>Dikarya</taxon>
        <taxon>Ascomycota</taxon>
        <taxon>Pezizomycotina</taxon>
        <taxon>Sordariomycetes</taxon>
        <taxon>Sordariomycetidae</taxon>
        <taxon>Coniochaetales</taxon>
        <taxon>Coniochaetaceae</taxon>
        <taxon>Coniochaeta</taxon>
    </lineage>
</organism>
<evidence type="ECO:0000313" key="2">
    <source>
        <dbReference type="EMBL" id="KAJ9149525.1"/>
    </source>
</evidence>
<name>A0AA38S561_9PEZI</name>
<keyword evidence="3" id="KW-1185">Reference proteome</keyword>
<evidence type="ECO:0000313" key="3">
    <source>
        <dbReference type="Proteomes" id="UP001174691"/>
    </source>
</evidence>
<feature type="region of interest" description="Disordered" evidence="1">
    <location>
        <begin position="273"/>
        <end position="294"/>
    </location>
</feature>
<dbReference type="Proteomes" id="UP001174691">
    <property type="component" value="Unassembled WGS sequence"/>
</dbReference>
<reference evidence="2" key="1">
    <citation type="submission" date="2022-07" db="EMBL/GenBank/DDBJ databases">
        <title>Fungi with potential for degradation of polypropylene.</title>
        <authorList>
            <person name="Gostincar C."/>
        </authorList>
    </citation>
    <scope>NUCLEOTIDE SEQUENCE</scope>
    <source>
        <strain evidence="2">EXF-13287</strain>
    </source>
</reference>
<protein>
    <submittedName>
        <fullName evidence="2">Uncharacterized protein</fullName>
    </submittedName>
</protein>